<dbReference type="Proteomes" id="UP001295444">
    <property type="component" value="Chromosome 10"/>
</dbReference>
<protein>
    <submittedName>
        <fullName evidence="1">Uncharacterized protein</fullName>
    </submittedName>
</protein>
<name>A0AAD1T8D3_PELCU</name>
<evidence type="ECO:0000313" key="1">
    <source>
        <dbReference type="EMBL" id="CAH2319393.1"/>
    </source>
</evidence>
<accession>A0AAD1T8D3</accession>
<dbReference type="EMBL" id="OW240921">
    <property type="protein sequence ID" value="CAH2319393.1"/>
    <property type="molecule type" value="Genomic_DNA"/>
</dbReference>
<organism evidence="1 2">
    <name type="scientific">Pelobates cultripes</name>
    <name type="common">Western spadefoot toad</name>
    <dbReference type="NCBI Taxonomy" id="61616"/>
    <lineage>
        <taxon>Eukaryota</taxon>
        <taxon>Metazoa</taxon>
        <taxon>Chordata</taxon>
        <taxon>Craniata</taxon>
        <taxon>Vertebrata</taxon>
        <taxon>Euteleostomi</taxon>
        <taxon>Amphibia</taxon>
        <taxon>Batrachia</taxon>
        <taxon>Anura</taxon>
        <taxon>Pelobatoidea</taxon>
        <taxon>Pelobatidae</taxon>
        <taxon>Pelobates</taxon>
    </lineage>
</organism>
<gene>
    <name evidence="1" type="ORF">PECUL_23A039499</name>
</gene>
<sequence length="128" mass="15055">MKRNRETEIHKLVNDIHVLETAHKSEQTLTIFQELSALRGRLSTLLHCHHQRHLQHSKAFFYVNSDNGSRLLARLINNKKNKSYIAYLRDCQGLVQHLPDNIAKIAHSYYESLYSLESSFRRSTQLLR</sequence>
<proteinExistence type="predicted"/>
<dbReference type="AlphaFoldDB" id="A0AAD1T8D3"/>
<reference evidence="1" key="1">
    <citation type="submission" date="2022-03" db="EMBL/GenBank/DDBJ databases">
        <authorList>
            <person name="Alioto T."/>
            <person name="Alioto T."/>
            <person name="Gomez Garrido J."/>
        </authorList>
    </citation>
    <scope>NUCLEOTIDE SEQUENCE</scope>
</reference>
<evidence type="ECO:0000313" key="2">
    <source>
        <dbReference type="Proteomes" id="UP001295444"/>
    </source>
</evidence>
<keyword evidence="2" id="KW-1185">Reference proteome</keyword>